<accession>A0A0S2KLP5</accession>
<dbReference type="Proteomes" id="UP000056252">
    <property type="component" value="Chromosome"/>
</dbReference>
<keyword evidence="2" id="KW-1185">Reference proteome</keyword>
<evidence type="ECO:0000313" key="2">
    <source>
        <dbReference type="Proteomes" id="UP000056252"/>
    </source>
</evidence>
<proteinExistence type="predicted"/>
<evidence type="ECO:0000313" key="1">
    <source>
        <dbReference type="EMBL" id="ALO49027.1"/>
    </source>
</evidence>
<name>A0A0S2KLP5_9BACT</name>
<dbReference type="KEGG" id="peo:AS203_07990"/>
<dbReference type="AlphaFoldDB" id="A0A0S2KLP5"/>
<dbReference type="STRING" id="76123.AS203_07990"/>
<dbReference type="EMBL" id="CP013195">
    <property type="protein sequence ID" value="ALO49027.1"/>
    <property type="molecule type" value="Genomic_DNA"/>
</dbReference>
<protein>
    <submittedName>
        <fullName evidence="1">Uncharacterized protein</fullName>
    </submittedName>
</protein>
<dbReference type="OrthoDB" id="1073196at2"/>
<organism evidence="1 2">
    <name type="scientific">Hoylesella enoeca</name>
    <dbReference type="NCBI Taxonomy" id="76123"/>
    <lineage>
        <taxon>Bacteria</taxon>
        <taxon>Pseudomonadati</taxon>
        <taxon>Bacteroidota</taxon>
        <taxon>Bacteroidia</taxon>
        <taxon>Bacteroidales</taxon>
        <taxon>Prevotellaceae</taxon>
        <taxon>Hoylesella</taxon>
    </lineage>
</organism>
<reference evidence="2" key="1">
    <citation type="submission" date="2015-11" db="EMBL/GenBank/DDBJ databases">
        <authorList>
            <person name="Holder M.E."/>
            <person name="Ajami N.J."/>
            <person name="Petrosino J.F."/>
        </authorList>
    </citation>
    <scope>NUCLEOTIDE SEQUENCE [LARGE SCALE GENOMIC DNA]</scope>
    <source>
        <strain evidence="2">F0113</strain>
    </source>
</reference>
<gene>
    <name evidence="1" type="ORF">AS203_07990</name>
</gene>
<dbReference type="RefSeq" id="WP_025065940.1">
    <property type="nucleotide sequence ID" value="NZ_CP013195.1"/>
</dbReference>
<sequence>MSQTFRRIGANRIVDDKRVLKQAVVEITHGRVTNYYTFKDELPATEWLGGTIRLRQDTDGILRAYSNDTVLE</sequence>